<comment type="caution">
    <text evidence="12">The sequence shown here is derived from an EMBL/GenBank/DDBJ whole genome shotgun (WGS) entry which is preliminary data.</text>
</comment>
<dbReference type="FunFam" id="3.40.50.2300:FF:000001">
    <property type="entry name" value="DNA-binding response regulator PhoB"/>
    <property type="match status" value="1"/>
</dbReference>
<dbReference type="PANTHER" id="PTHR48111">
    <property type="entry name" value="REGULATOR OF RPOS"/>
    <property type="match status" value="1"/>
</dbReference>
<organism evidence="12 13">
    <name type="scientific">Robinsoniella peoriensis</name>
    <dbReference type="NCBI Taxonomy" id="180332"/>
    <lineage>
        <taxon>Bacteria</taxon>
        <taxon>Bacillati</taxon>
        <taxon>Bacillota</taxon>
        <taxon>Clostridia</taxon>
        <taxon>Lachnospirales</taxon>
        <taxon>Lachnospiraceae</taxon>
        <taxon>Robinsoniella</taxon>
    </lineage>
</organism>
<evidence type="ECO:0000256" key="5">
    <source>
        <dbReference type="ARBA" id="ARBA00023125"/>
    </source>
</evidence>
<dbReference type="Gene3D" id="6.10.250.690">
    <property type="match status" value="1"/>
</dbReference>
<dbReference type="CDD" id="cd00383">
    <property type="entry name" value="trans_reg_C"/>
    <property type="match status" value="1"/>
</dbReference>
<dbReference type="SUPFAM" id="SSF52172">
    <property type="entry name" value="CheY-like"/>
    <property type="match status" value="1"/>
</dbReference>
<keyword evidence="13" id="KW-1185">Reference proteome</keyword>
<dbReference type="InterPro" id="IPR001789">
    <property type="entry name" value="Sig_transdc_resp-reg_receiver"/>
</dbReference>
<keyword evidence="3" id="KW-0902">Two-component regulatory system</keyword>
<dbReference type="EMBL" id="QGQD01000025">
    <property type="protein sequence ID" value="TLD01813.1"/>
    <property type="molecule type" value="Genomic_DNA"/>
</dbReference>
<feature type="DNA-binding region" description="OmpR/PhoB-type" evidence="9">
    <location>
        <begin position="129"/>
        <end position="227"/>
    </location>
</feature>
<dbReference type="InterPro" id="IPR039420">
    <property type="entry name" value="WalR-like"/>
</dbReference>
<keyword evidence="4" id="KW-0805">Transcription regulation</keyword>
<feature type="domain" description="Response regulatory" evidence="10">
    <location>
        <begin position="4"/>
        <end position="117"/>
    </location>
</feature>
<evidence type="ECO:0000259" key="10">
    <source>
        <dbReference type="PROSITE" id="PS50110"/>
    </source>
</evidence>
<evidence type="ECO:0000256" key="4">
    <source>
        <dbReference type="ARBA" id="ARBA00023015"/>
    </source>
</evidence>
<protein>
    <recommendedName>
        <fullName evidence="1">Stage 0 sporulation protein A homolog</fullName>
    </recommendedName>
</protein>
<evidence type="ECO:0000256" key="8">
    <source>
        <dbReference type="PROSITE-ProRule" id="PRU00169"/>
    </source>
</evidence>
<dbReference type="GO" id="GO:0005829">
    <property type="term" value="C:cytosol"/>
    <property type="evidence" value="ECO:0007669"/>
    <property type="project" value="TreeGrafter"/>
</dbReference>
<dbReference type="GO" id="GO:0000156">
    <property type="term" value="F:phosphorelay response regulator activity"/>
    <property type="evidence" value="ECO:0007669"/>
    <property type="project" value="TreeGrafter"/>
</dbReference>
<dbReference type="RefSeq" id="WP_027292060.1">
    <property type="nucleotide sequence ID" value="NZ_CABMJZ010000105.1"/>
</dbReference>
<dbReference type="CDD" id="cd17574">
    <property type="entry name" value="REC_OmpR"/>
    <property type="match status" value="1"/>
</dbReference>
<feature type="modified residue" description="4-aspartylphosphate" evidence="8">
    <location>
        <position position="53"/>
    </location>
</feature>
<dbReference type="PANTHER" id="PTHR48111:SF40">
    <property type="entry name" value="PHOSPHATE REGULON TRANSCRIPTIONAL REGULATORY PROTEIN PHOB"/>
    <property type="match status" value="1"/>
</dbReference>
<accession>A0A4U8QBZ0</accession>
<dbReference type="InterPro" id="IPR036388">
    <property type="entry name" value="WH-like_DNA-bd_sf"/>
</dbReference>
<evidence type="ECO:0000256" key="9">
    <source>
        <dbReference type="PROSITE-ProRule" id="PRU01091"/>
    </source>
</evidence>
<evidence type="ECO:0000313" key="12">
    <source>
        <dbReference type="EMBL" id="TLD01813.1"/>
    </source>
</evidence>
<evidence type="ECO:0000259" key="11">
    <source>
        <dbReference type="PROSITE" id="PS51755"/>
    </source>
</evidence>
<dbReference type="InterPro" id="IPR011006">
    <property type="entry name" value="CheY-like_superfamily"/>
</dbReference>
<dbReference type="InterPro" id="IPR001867">
    <property type="entry name" value="OmpR/PhoB-type_DNA-bd"/>
</dbReference>
<dbReference type="SMART" id="SM00448">
    <property type="entry name" value="REC"/>
    <property type="match status" value="1"/>
</dbReference>
<dbReference type="GO" id="GO:0006355">
    <property type="term" value="P:regulation of DNA-templated transcription"/>
    <property type="evidence" value="ECO:0007669"/>
    <property type="project" value="InterPro"/>
</dbReference>
<keyword evidence="6" id="KW-0804">Transcription</keyword>
<name>A0A4U8QBZ0_9FIRM</name>
<evidence type="ECO:0000256" key="2">
    <source>
        <dbReference type="ARBA" id="ARBA00022553"/>
    </source>
</evidence>
<feature type="domain" description="OmpR/PhoB-type" evidence="11">
    <location>
        <begin position="129"/>
        <end position="227"/>
    </location>
</feature>
<dbReference type="GO" id="GO:0032993">
    <property type="term" value="C:protein-DNA complex"/>
    <property type="evidence" value="ECO:0007669"/>
    <property type="project" value="TreeGrafter"/>
</dbReference>
<proteinExistence type="predicted"/>
<dbReference type="PROSITE" id="PS51755">
    <property type="entry name" value="OMPR_PHOB"/>
    <property type="match status" value="1"/>
</dbReference>
<sequence>MGKRILLADDEREIIELLRLYLEKDGYDVLAAGDGLSALQILRREKVDLAVVDIMMPNLNGYELIKAIRKEKNLPIIVISAKGETADKILGLGLGADDYIVKPFDPLEAVARVDANIRRFYCLSQAEAEEPLKVHDLELNLQQCTLCKGEETMELTSIEFKILKLFMGAPGRVFTKKQIYEAAWEDQYIVDDNNIMVYISKIRDKIGERNGESYIRTIRGLGYKMISE</sequence>
<dbReference type="Gene3D" id="1.10.10.10">
    <property type="entry name" value="Winged helix-like DNA-binding domain superfamily/Winged helix DNA-binding domain"/>
    <property type="match status" value="1"/>
</dbReference>
<dbReference type="Gene3D" id="3.40.50.2300">
    <property type="match status" value="1"/>
</dbReference>
<keyword evidence="5 9" id="KW-0238">DNA-binding</keyword>
<dbReference type="OrthoDB" id="9790442at2"/>
<evidence type="ECO:0000256" key="1">
    <source>
        <dbReference type="ARBA" id="ARBA00018672"/>
    </source>
</evidence>
<gene>
    <name evidence="12" type="primary">phoP_2</name>
    <name evidence="12" type="ORF">DSM106044_01179</name>
</gene>
<evidence type="ECO:0000256" key="6">
    <source>
        <dbReference type="ARBA" id="ARBA00023163"/>
    </source>
</evidence>
<dbReference type="GO" id="GO:0000976">
    <property type="term" value="F:transcription cis-regulatory region binding"/>
    <property type="evidence" value="ECO:0007669"/>
    <property type="project" value="TreeGrafter"/>
</dbReference>
<dbReference type="PROSITE" id="PS50110">
    <property type="entry name" value="RESPONSE_REGULATORY"/>
    <property type="match status" value="1"/>
</dbReference>
<dbReference type="Pfam" id="PF00072">
    <property type="entry name" value="Response_reg"/>
    <property type="match status" value="1"/>
</dbReference>
<keyword evidence="2 8" id="KW-0597">Phosphoprotein</keyword>
<dbReference type="Pfam" id="PF00486">
    <property type="entry name" value="Trans_reg_C"/>
    <property type="match status" value="1"/>
</dbReference>
<evidence type="ECO:0000256" key="3">
    <source>
        <dbReference type="ARBA" id="ARBA00023012"/>
    </source>
</evidence>
<dbReference type="SMART" id="SM00862">
    <property type="entry name" value="Trans_reg_C"/>
    <property type="match status" value="1"/>
</dbReference>
<comment type="function">
    <text evidence="7">May play the central regulatory role in sporulation. It may be an element of the effector pathway responsible for the activation of sporulation genes in response to nutritional stress. Spo0A may act in concert with spo0H (a sigma factor) to control the expression of some genes that are critical to the sporulation process.</text>
</comment>
<dbReference type="Proteomes" id="UP000306509">
    <property type="component" value="Unassembled WGS sequence"/>
</dbReference>
<reference evidence="12 13" key="1">
    <citation type="journal article" date="2019" name="Anaerobe">
        <title>Detection of Robinsoniella peoriensis in multiple bone samples of a trauma patient.</title>
        <authorList>
            <person name="Schrottner P."/>
            <person name="Hartwich K."/>
            <person name="Bunk B."/>
            <person name="Schober I."/>
            <person name="Helbig S."/>
            <person name="Rudolph W.W."/>
            <person name="Gunzer F."/>
        </authorList>
    </citation>
    <scope>NUCLEOTIDE SEQUENCE [LARGE SCALE GENOMIC DNA]</scope>
    <source>
        <strain evidence="12 13">DSM 106044</strain>
    </source>
</reference>
<evidence type="ECO:0000313" key="13">
    <source>
        <dbReference type="Proteomes" id="UP000306509"/>
    </source>
</evidence>
<evidence type="ECO:0000256" key="7">
    <source>
        <dbReference type="ARBA" id="ARBA00024867"/>
    </source>
</evidence>
<dbReference type="AlphaFoldDB" id="A0A4U8QBZ0"/>